<proteinExistence type="predicted"/>
<sequence>VVALHRGMGAMDDVDDGAGADDTAAALHEQMNARHAAGDLAGALAVAEQLLAESRQRLGPQHPDALSLAVAIANWRQHLGDLAAAAEELGRLLPLLESELGADHVDTVSARHMLASYAGPGTDPLAALITWIQLFAVEQRVFGAEHETTLGARHNVAIWRRHLGDVVGAVDEMAQVAAYRWRVLGEAHPDTLVSRLASATWRGDAGDTGAALADLIALVPLLGNAFGYEDEQTLSARYLCALWGQDLESRELEVVADWAVLVDDEIRALGVDHPLTVAAQTALAARRAEWEASLDEGGCPAEQRSAVEDLMERVIVMKRETADRSREFGDESLPVLRARYDLARALWSGNQYTGAAIATDRLLDDCLRIVGDQHELTVATRALQAPAKHRAPANPADTRSQTGA</sequence>
<accession>A0A2U3PGF5</accession>
<dbReference type="Gene3D" id="1.25.40.10">
    <property type="entry name" value="Tetratricopeptide repeat domain"/>
    <property type="match status" value="3"/>
</dbReference>
<dbReference type="STRING" id="1841861.GCA_900157365_03339"/>
<evidence type="ECO:0000313" key="3">
    <source>
        <dbReference type="Proteomes" id="UP000240424"/>
    </source>
</evidence>
<dbReference type="PANTHER" id="PTHR46082">
    <property type="entry name" value="ATP/GTP-BINDING PROTEIN-RELATED"/>
    <property type="match status" value="1"/>
</dbReference>
<dbReference type="Proteomes" id="UP000240424">
    <property type="component" value="Unassembled WGS sequence"/>
</dbReference>
<dbReference type="InterPro" id="IPR011990">
    <property type="entry name" value="TPR-like_helical_dom_sf"/>
</dbReference>
<gene>
    <name evidence="2" type="ORF">MNAB215_5019</name>
</gene>
<keyword evidence="3" id="KW-1185">Reference proteome</keyword>
<feature type="region of interest" description="Disordered" evidence="1">
    <location>
        <begin position="382"/>
        <end position="404"/>
    </location>
</feature>
<dbReference type="EMBL" id="FUEZ01000004">
    <property type="protein sequence ID" value="SPM42799.1"/>
    <property type="molecule type" value="Genomic_DNA"/>
</dbReference>
<name>A0A2U3PGF5_9MYCO</name>
<protein>
    <recommendedName>
        <fullName evidence="4">Tetratricopeptide repeat protein</fullName>
    </recommendedName>
</protein>
<reference evidence="2 3" key="1">
    <citation type="submission" date="2017-01" db="EMBL/GenBank/DDBJ databases">
        <authorList>
            <consortium name="Urmite Genomes"/>
        </authorList>
    </citation>
    <scope>NUCLEOTIDE SEQUENCE [LARGE SCALE GENOMIC DNA]</scope>
    <source>
        <strain evidence="2 3">AB215</strain>
    </source>
</reference>
<dbReference type="SUPFAM" id="SSF48452">
    <property type="entry name" value="TPR-like"/>
    <property type="match status" value="1"/>
</dbReference>
<dbReference type="InterPro" id="IPR053137">
    <property type="entry name" value="NLR-like"/>
</dbReference>
<dbReference type="AlphaFoldDB" id="A0A2U3PGF5"/>
<feature type="non-terminal residue" evidence="2">
    <location>
        <position position="1"/>
    </location>
</feature>
<dbReference type="PANTHER" id="PTHR46082:SF6">
    <property type="entry name" value="AAA+ ATPASE DOMAIN-CONTAINING PROTEIN-RELATED"/>
    <property type="match status" value="1"/>
</dbReference>
<evidence type="ECO:0008006" key="4">
    <source>
        <dbReference type="Google" id="ProtNLM"/>
    </source>
</evidence>
<organism evidence="2 3">
    <name type="scientific">Mycobacterium numidiamassiliense</name>
    <dbReference type="NCBI Taxonomy" id="1841861"/>
    <lineage>
        <taxon>Bacteria</taxon>
        <taxon>Bacillati</taxon>
        <taxon>Actinomycetota</taxon>
        <taxon>Actinomycetes</taxon>
        <taxon>Mycobacteriales</taxon>
        <taxon>Mycobacteriaceae</taxon>
        <taxon>Mycobacterium</taxon>
    </lineage>
</organism>
<evidence type="ECO:0000313" key="2">
    <source>
        <dbReference type="EMBL" id="SPM42799.1"/>
    </source>
</evidence>
<evidence type="ECO:0000256" key="1">
    <source>
        <dbReference type="SAM" id="MobiDB-lite"/>
    </source>
</evidence>